<sequence>MDAPNSSVMSAPDGPAPTSGAGSGPSDPLEATKPMPPPILTTSSPLAQPRRALPDKSVTEETIEQAYVDFILFCNPEVPADADTTELREAFRTPPKSGGKSFDTFVLYQLIRQRESKELKTWAELALKLGVDPPDQEKKESSQKIQQYTVRLKRWMHSMHVDAFFDYLMDRPHHPYWSEVPTEPTTSETWRDGVAPEDDMALRALLPHIRPKRGRKRETDDGRSPSQRPRLGSHLGPEDYPQQDGYGPWSAHPDSHSSAPLAAQVDSLRSTGLPPAWSLPDVAQTPLTAYPRSAITLSTGSGFWADEPRSAISPSKSKINKRHGPKVVSSAWRSGSLPSGKPRGRPPINRTPIETQSPWPRDLPSFSLTPAASSLTDSAKHLAIPIPRPSVPTLSLPQPPAKTPATPPSSLAIPQQPPSASKPGRPSISLHVPERSGAPVRLATPPPPIPLQTRPLPRPAVPPIEQPVPSANHANILNPPPNTTQDAPGQSQLCGSTSQGGLNIKQSSNGVSIEALNYGKASASISLPPDPTESSSDGPNLATMSGAKTSFFDSFDDRTNVDALYSHFMLETMMADWVDVDGNPAEPASAEEASAIITTVIESLYKASASNESFLINVAALAGGKMLMTTSRLRLARLQQLDTGTLYTCTWEYRLGALRGTFSMTHEVSYDLYRPENRRAAAGDGLEGGEEGEEEARYWQKKYEELAKLMRRKDQQILELKRSVVSTLKEAEGP</sequence>
<dbReference type="Pfam" id="PF09441">
    <property type="entry name" value="Abp2"/>
    <property type="match status" value="1"/>
</dbReference>
<evidence type="ECO:0000256" key="1">
    <source>
        <dbReference type="SAM" id="MobiDB-lite"/>
    </source>
</evidence>
<feature type="compositionally biased region" description="Pro residues" evidence="1">
    <location>
        <begin position="444"/>
        <end position="466"/>
    </location>
</feature>
<dbReference type="OrthoDB" id="2104370at2759"/>
<gene>
    <name evidence="2" type="ORF">jhhlp_006865</name>
</gene>
<dbReference type="AlphaFoldDB" id="A0A2N3N2Y6"/>
<proteinExistence type="predicted"/>
<evidence type="ECO:0008006" key="4">
    <source>
        <dbReference type="Google" id="ProtNLM"/>
    </source>
</evidence>
<dbReference type="PANTHER" id="PTHR42048">
    <property type="entry name" value="ARS-BINDING PROTEIN 2"/>
    <property type="match status" value="1"/>
</dbReference>
<protein>
    <recommendedName>
        <fullName evidence="4">ARS-binding protein 2</fullName>
    </recommendedName>
</protein>
<comment type="caution">
    <text evidence="2">The sequence shown here is derived from an EMBL/GenBank/DDBJ whole genome shotgun (WGS) entry which is preliminary data.</text>
</comment>
<reference evidence="2 3" key="1">
    <citation type="journal article" date="2017" name="G3 (Bethesda)">
        <title>First Draft Genome Sequence of the Pathogenic Fungus Lomentospora prolificans (Formerly Scedosporium prolificans).</title>
        <authorList>
            <person name="Luo R."/>
            <person name="Zimin A."/>
            <person name="Workman R."/>
            <person name="Fan Y."/>
            <person name="Pertea G."/>
            <person name="Grossman N."/>
            <person name="Wear M.P."/>
            <person name="Jia B."/>
            <person name="Miller H."/>
            <person name="Casadevall A."/>
            <person name="Timp W."/>
            <person name="Zhang S.X."/>
            <person name="Salzberg S.L."/>
        </authorList>
    </citation>
    <scope>NUCLEOTIDE SEQUENCE [LARGE SCALE GENOMIC DNA]</scope>
    <source>
        <strain evidence="2 3">JHH-5317</strain>
    </source>
</reference>
<feature type="compositionally biased region" description="Low complexity" evidence="1">
    <location>
        <begin position="10"/>
        <end position="28"/>
    </location>
</feature>
<keyword evidence="3" id="KW-1185">Reference proteome</keyword>
<dbReference type="PANTHER" id="PTHR42048:SF1">
    <property type="entry name" value="ARS-BINDING PROTEIN 2"/>
    <property type="match status" value="1"/>
</dbReference>
<feature type="compositionally biased region" description="Polar residues" evidence="1">
    <location>
        <begin position="483"/>
        <end position="501"/>
    </location>
</feature>
<dbReference type="STRING" id="41688.A0A2N3N2Y6"/>
<name>A0A2N3N2Y6_9PEZI</name>
<organism evidence="2 3">
    <name type="scientific">Lomentospora prolificans</name>
    <dbReference type="NCBI Taxonomy" id="41688"/>
    <lineage>
        <taxon>Eukaryota</taxon>
        <taxon>Fungi</taxon>
        <taxon>Dikarya</taxon>
        <taxon>Ascomycota</taxon>
        <taxon>Pezizomycotina</taxon>
        <taxon>Sordariomycetes</taxon>
        <taxon>Hypocreomycetidae</taxon>
        <taxon>Microascales</taxon>
        <taxon>Microascaceae</taxon>
        <taxon>Lomentospora</taxon>
    </lineage>
</organism>
<dbReference type="VEuPathDB" id="FungiDB:jhhlp_006865"/>
<dbReference type="GO" id="GO:0003688">
    <property type="term" value="F:DNA replication origin binding"/>
    <property type="evidence" value="ECO:0007669"/>
    <property type="project" value="TreeGrafter"/>
</dbReference>
<feature type="compositionally biased region" description="Pro residues" evidence="1">
    <location>
        <begin position="397"/>
        <end position="407"/>
    </location>
</feature>
<dbReference type="EMBL" id="NLAX01001033">
    <property type="protein sequence ID" value="PKS06790.1"/>
    <property type="molecule type" value="Genomic_DNA"/>
</dbReference>
<feature type="region of interest" description="Disordered" evidence="1">
    <location>
        <begin position="301"/>
        <end position="371"/>
    </location>
</feature>
<evidence type="ECO:0000313" key="3">
    <source>
        <dbReference type="Proteomes" id="UP000233524"/>
    </source>
</evidence>
<dbReference type="Proteomes" id="UP000233524">
    <property type="component" value="Unassembled WGS sequence"/>
</dbReference>
<feature type="region of interest" description="Disordered" evidence="1">
    <location>
        <begin position="204"/>
        <end position="260"/>
    </location>
</feature>
<feature type="region of interest" description="Disordered" evidence="1">
    <location>
        <begin position="386"/>
        <end position="501"/>
    </location>
</feature>
<dbReference type="InParanoid" id="A0A2N3N2Y6"/>
<evidence type="ECO:0000313" key="2">
    <source>
        <dbReference type="EMBL" id="PKS06790.1"/>
    </source>
</evidence>
<accession>A0A2N3N2Y6</accession>
<dbReference type="InterPro" id="IPR018562">
    <property type="entry name" value="ARS-binding_2"/>
</dbReference>
<feature type="region of interest" description="Disordered" evidence="1">
    <location>
        <begin position="1"/>
        <end position="57"/>
    </location>
</feature>